<dbReference type="Proteomes" id="UP000450676">
    <property type="component" value="Unassembled WGS sequence"/>
</dbReference>
<dbReference type="SUPFAM" id="SSF51679">
    <property type="entry name" value="Bacterial luciferase-like"/>
    <property type="match status" value="1"/>
</dbReference>
<dbReference type="RefSeq" id="WP_161074247.1">
    <property type="nucleotide sequence ID" value="NZ_WWCU01000030.1"/>
</dbReference>
<sequence>MTIEFIWQLPTGGDGRYGEAAILRRGERAADAASPYSDGVSDPRGKRFNYYDYLHQVARAADLSGFDGVRISHDLQGEESWIVAGYIARGTRRIKLVTEFDAAWGSAVYAAKNAASFQRFTGGRLAWQIAPSGAADERRRHADFVEDADVLPRIDEFLTVARGVLTTAPFNFKGKFFEVGEGGFRGTLANNPVPKIYLSGTSEASFALSACQADVHVLDAAPPEVLREQAARLAALAAAEGRQLAIGLRISVLARETEDEARHDAAIYRSQAAADSERTAHVAGPAALIGSFEQVTNRLAEYAAAGVSSFLLSAVPHLEEAYRLGENVLPALRERLAAGQRQAA</sequence>
<keyword evidence="7" id="KW-1185">Reference proteome</keyword>
<evidence type="ECO:0000256" key="2">
    <source>
        <dbReference type="ARBA" id="ARBA00022643"/>
    </source>
</evidence>
<gene>
    <name evidence="6" type="ORF">GTP77_21750</name>
</gene>
<reference evidence="6 7" key="1">
    <citation type="submission" date="2019-12" db="EMBL/GenBank/DDBJ databases">
        <title>Novel species isolated from a subtropical stream in China.</title>
        <authorList>
            <person name="Lu H."/>
        </authorList>
    </citation>
    <scope>NUCLEOTIDE SEQUENCE [LARGE SCALE GENOMIC DNA]</scope>
    <source>
        <strain evidence="6 7">FT127W</strain>
    </source>
</reference>
<dbReference type="EMBL" id="WWCU01000030">
    <property type="protein sequence ID" value="MYN09948.1"/>
    <property type="molecule type" value="Genomic_DNA"/>
</dbReference>
<dbReference type="PANTHER" id="PTHR42847">
    <property type="entry name" value="ALKANESULFONATE MONOOXYGENASE"/>
    <property type="match status" value="1"/>
</dbReference>
<dbReference type="Pfam" id="PF00296">
    <property type="entry name" value="Bac_luciferase"/>
    <property type="match status" value="1"/>
</dbReference>
<keyword evidence="1" id="KW-0285">Flavoprotein</keyword>
<dbReference type="Gene3D" id="3.20.20.30">
    <property type="entry name" value="Luciferase-like domain"/>
    <property type="match status" value="1"/>
</dbReference>
<accession>A0A7X4HEU3</accession>
<keyword evidence="4" id="KW-0503">Monooxygenase</keyword>
<dbReference type="PANTHER" id="PTHR42847:SF4">
    <property type="entry name" value="ALKANESULFONATE MONOOXYGENASE-RELATED"/>
    <property type="match status" value="1"/>
</dbReference>
<name>A0A7X4HEU3_9BURK</name>
<dbReference type="AlphaFoldDB" id="A0A7X4HEU3"/>
<evidence type="ECO:0000256" key="4">
    <source>
        <dbReference type="ARBA" id="ARBA00023033"/>
    </source>
</evidence>
<evidence type="ECO:0000313" key="6">
    <source>
        <dbReference type="EMBL" id="MYN09948.1"/>
    </source>
</evidence>
<evidence type="ECO:0000259" key="5">
    <source>
        <dbReference type="Pfam" id="PF00296"/>
    </source>
</evidence>
<keyword evidence="3" id="KW-0560">Oxidoreductase</keyword>
<dbReference type="GO" id="GO:0046306">
    <property type="term" value="P:alkanesulfonate catabolic process"/>
    <property type="evidence" value="ECO:0007669"/>
    <property type="project" value="TreeGrafter"/>
</dbReference>
<dbReference type="InterPro" id="IPR036661">
    <property type="entry name" value="Luciferase-like_sf"/>
</dbReference>
<protein>
    <submittedName>
        <fullName evidence="6">LLM class flavin-dependent oxidoreductase</fullName>
    </submittedName>
</protein>
<dbReference type="InterPro" id="IPR050172">
    <property type="entry name" value="SsuD_RutA_monooxygenase"/>
</dbReference>
<comment type="caution">
    <text evidence="6">The sequence shown here is derived from an EMBL/GenBank/DDBJ whole genome shotgun (WGS) entry which is preliminary data.</text>
</comment>
<feature type="domain" description="Luciferase-like" evidence="5">
    <location>
        <begin position="49"/>
        <end position="308"/>
    </location>
</feature>
<evidence type="ECO:0000256" key="3">
    <source>
        <dbReference type="ARBA" id="ARBA00023002"/>
    </source>
</evidence>
<evidence type="ECO:0000313" key="7">
    <source>
        <dbReference type="Proteomes" id="UP000450676"/>
    </source>
</evidence>
<proteinExistence type="predicted"/>
<organism evidence="6 7">
    <name type="scientific">Pseudoduganella aquatica</name>
    <dbReference type="NCBI Taxonomy" id="2660641"/>
    <lineage>
        <taxon>Bacteria</taxon>
        <taxon>Pseudomonadati</taxon>
        <taxon>Pseudomonadota</taxon>
        <taxon>Betaproteobacteria</taxon>
        <taxon>Burkholderiales</taxon>
        <taxon>Oxalobacteraceae</taxon>
        <taxon>Telluria group</taxon>
        <taxon>Pseudoduganella</taxon>
    </lineage>
</organism>
<dbReference type="InterPro" id="IPR011251">
    <property type="entry name" value="Luciferase-like_dom"/>
</dbReference>
<keyword evidence="2" id="KW-0288">FMN</keyword>
<evidence type="ECO:0000256" key="1">
    <source>
        <dbReference type="ARBA" id="ARBA00022630"/>
    </source>
</evidence>
<dbReference type="GO" id="GO:0008726">
    <property type="term" value="F:alkanesulfonate monooxygenase activity"/>
    <property type="evidence" value="ECO:0007669"/>
    <property type="project" value="TreeGrafter"/>
</dbReference>